<organism evidence="2 3">
    <name type="scientific">Colletotrichum sidae</name>
    <dbReference type="NCBI Taxonomy" id="1347389"/>
    <lineage>
        <taxon>Eukaryota</taxon>
        <taxon>Fungi</taxon>
        <taxon>Dikarya</taxon>
        <taxon>Ascomycota</taxon>
        <taxon>Pezizomycotina</taxon>
        <taxon>Sordariomycetes</taxon>
        <taxon>Hypocreomycetidae</taxon>
        <taxon>Glomerellales</taxon>
        <taxon>Glomerellaceae</taxon>
        <taxon>Colletotrichum</taxon>
        <taxon>Colletotrichum orbiculare species complex</taxon>
    </lineage>
</organism>
<keyword evidence="3" id="KW-1185">Reference proteome</keyword>
<sequence>MIILLIIIIRTTYRLPLVIITILNPYNFNININLIRVINNYKNYNYFYKNLKRLTIYKSNFTILSSSFKVIIIIFNLNILLEDKAISRTKKNKIKIIKKNLIPKSKVFKDNSKYFKYILEVVY</sequence>
<proteinExistence type="predicted"/>
<dbReference type="EMBL" id="QAPF01002143">
    <property type="protein sequence ID" value="TDZ74743.1"/>
    <property type="molecule type" value="Genomic_DNA"/>
</dbReference>
<accession>A0A4R8RV10</accession>
<name>A0A4R8RV10_9PEZI</name>
<protein>
    <submittedName>
        <fullName evidence="2">Uncharacterized protein</fullName>
    </submittedName>
</protein>
<keyword evidence="1" id="KW-0812">Transmembrane</keyword>
<keyword evidence="1" id="KW-0472">Membrane</keyword>
<keyword evidence="1" id="KW-1133">Transmembrane helix</keyword>
<reference evidence="2 3" key="1">
    <citation type="submission" date="2018-11" db="EMBL/GenBank/DDBJ databases">
        <title>Genome sequence and assembly of Colletotrichum sidae.</title>
        <authorList>
            <person name="Gan P."/>
            <person name="Shirasu K."/>
        </authorList>
    </citation>
    <scope>NUCLEOTIDE SEQUENCE [LARGE SCALE GENOMIC DNA]</scope>
    <source>
        <strain evidence="2 3">CBS 518.97</strain>
    </source>
</reference>
<evidence type="ECO:0000313" key="3">
    <source>
        <dbReference type="Proteomes" id="UP000295604"/>
    </source>
</evidence>
<dbReference type="Proteomes" id="UP000295604">
    <property type="component" value="Unassembled WGS sequence"/>
</dbReference>
<evidence type="ECO:0000313" key="2">
    <source>
        <dbReference type="EMBL" id="TDZ74743.1"/>
    </source>
</evidence>
<evidence type="ECO:0000256" key="1">
    <source>
        <dbReference type="SAM" id="Phobius"/>
    </source>
</evidence>
<feature type="transmembrane region" description="Helical" evidence="1">
    <location>
        <begin position="61"/>
        <end position="81"/>
    </location>
</feature>
<dbReference type="AlphaFoldDB" id="A0A4R8RV10"/>
<gene>
    <name evidence="2" type="ORF">C8034_v004819</name>
</gene>
<comment type="caution">
    <text evidence="2">The sequence shown here is derived from an EMBL/GenBank/DDBJ whole genome shotgun (WGS) entry which is preliminary data.</text>
</comment>